<dbReference type="InterPro" id="IPR007197">
    <property type="entry name" value="rSAM"/>
</dbReference>
<comment type="similarity">
    <text evidence="2">Belongs to the anaerobic coproporphyrinogen-III oxidase family. HemW subfamily.</text>
</comment>
<dbReference type="GO" id="GO:0051539">
    <property type="term" value="F:4 iron, 4 sulfur cluster binding"/>
    <property type="evidence" value="ECO:0007669"/>
    <property type="project" value="UniProtKB-UniRule"/>
</dbReference>
<dbReference type="SFLD" id="SFLDG01082">
    <property type="entry name" value="B12-binding_domain_containing"/>
    <property type="match status" value="1"/>
</dbReference>
<dbReference type="InterPro" id="IPR010723">
    <property type="entry name" value="HemN_C"/>
</dbReference>
<organism evidence="12 13">
    <name type="scientific">Methylophilus rhizosphaerae</name>
    <dbReference type="NCBI Taxonomy" id="492660"/>
    <lineage>
        <taxon>Bacteria</taxon>
        <taxon>Pseudomonadati</taxon>
        <taxon>Pseudomonadota</taxon>
        <taxon>Betaproteobacteria</taxon>
        <taxon>Nitrosomonadales</taxon>
        <taxon>Methylophilaceae</taxon>
        <taxon>Methylophilus</taxon>
    </lineage>
</organism>
<evidence type="ECO:0000256" key="6">
    <source>
        <dbReference type="ARBA" id="ARBA00022723"/>
    </source>
</evidence>
<keyword evidence="10" id="KW-0004">4Fe-4S</keyword>
<proteinExistence type="inferred from homology"/>
<dbReference type="GO" id="GO:0005737">
    <property type="term" value="C:cytoplasm"/>
    <property type="evidence" value="ECO:0007669"/>
    <property type="project" value="UniProtKB-SubCell"/>
</dbReference>
<dbReference type="PROSITE" id="PS51918">
    <property type="entry name" value="RADICAL_SAM"/>
    <property type="match status" value="1"/>
</dbReference>
<dbReference type="InterPro" id="IPR058240">
    <property type="entry name" value="rSAM_sf"/>
</dbReference>
<dbReference type="InterPro" id="IPR034505">
    <property type="entry name" value="Coproporphyrinogen-III_oxidase"/>
</dbReference>
<evidence type="ECO:0000256" key="9">
    <source>
        <dbReference type="ARBA" id="ARBA00023186"/>
    </source>
</evidence>
<dbReference type="SFLD" id="SFLDS00029">
    <property type="entry name" value="Radical_SAM"/>
    <property type="match status" value="1"/>
</dbReference>
<dbReference type="SUPFAM" id="SSF102114">
    <property type="entry name" value="Radical SAM enzymes"/>
    <property type="match status" value="1"/>
</dbReference>
<dbReference type="Pfam" id="PF04055">
    <property type="entry name" value="Radical_SAM"/>
    <property type="match status" value="1"/>
</dbReference>
<keyword evidence="5 10" id="KW-0949">S-adenosyl-L-methionine</keyword>
<dbReference type="RefSeq" id="WP_091472259.1">
    <property type="nucleotide sequence ID" value="NZ_FNFX01000004.1"/>
</dbReference>
<dbReference type="GO" id="GO:0004109">
    <property type="term" value="F:coproporphyrinogen oxidase activity"/>
    <property type="evidence" value="ECO:0007669"/>
    <property type="project" value="InterPro"/>
</dbReference>
<name>A0A1G9EBN7_9PROT</name>
<dbReference type="SFLD" id="SFLDF00288">
    <property type="entry name" value="HemN-like__clustered_with_nucl"/>
    <property type="match status" value="1"/>
</dbReference>
<dbReference type="SFLD" id="SFLDG01065">
    <property type="entry name" value="anaerobic_coproporphyrinogen-I"/>
    <property type="match status" value="1"/>
</dbReference>
<dbReference type="GO" id="GO:0046872">
    <property type="term" value="F:metal ion binding"/>
    <property type="evidence" value="ECO:0007669"/>
    <property type="project" value="UniProtKB-UniRule"/>
</dbReference>
<accession>A0A1G9EBN7</accession>
<dbReference type="InterPro" id="IPR006638">
    <property type="entry name" value="Elp3/MiaA/NifB-like_rSAM"/>
</dbReference>
<keyword evidence="4 10" id="KW-0349">Heme</keyword>
<dbReference type="NCBIfam" id="TIGR00539">
    <property type="entry name" value="hemN_rel"/>
    <property type="match status" value="1"/>
</dbReference>
<gene>
    <name evidence="12" type="ORF">SAMN05192566_2284</name>
</gene>
<evidence type="ECO:0000256" key="5">
    <source>
        <dbReference type="ARBA" id="ARBA00022691"/>
    </source>
</evidence>
<keyword evidence="6 10" id="KW-0479">Metal-binding</keyword>
<evidence type="ECO:0000256" key="8">
    <source>
        <dbReference type="ARBA" id="ARBA00023014"/>
    </source>
</evidence>
<dbReference type="STRING" id="492660.SAMN05192566_2284"/>
<dbReference type="EMBL" id="FNFX01000004">
    <property type="protein sequence ID" value="SDK73526.1"/>
    <property type="molecule type" value="Genomic_DNA"/>
</dbReference>
<dbReference type="AlphaFoldDB" id="A0A1G9EBN7"/>
<dbReference type="InterPro" id="IPR004559">
    <property type="entry name" value="HemW-like"/>
</dbReference>
<keyword evidence="9 10" id="KW-0143">Chaperone</keyword>
<keyword evidence="10" id="KW-0963">Cytoplasm</keyword>
<protein>
    <recommendedName>
        <fullName evidence="3 10">Heme chaperone HemW</fullName>
    </recommendedName>
</protein>
<keyword evidence="7 10" id="KW-0408">Iron</keyword>
<evidence type="ECO:0000313" key="12">
    <source>
        <dbReference type="EMBL" id="SDK73526.1"/>
    </source>
</evidence>
<dbReference type="PANTHER" id="PTHR13932">
    <property type="entry name" value="COPROPORPHYRINIGEN III OXIDASE"/>
    <property type="match status" value="1"/>
</dbReference>
<sequence>MIPIYPANSLSDAPLQGDVTLSGLTNPPPLSLYIHIPWCVRKCPYCDFNSHEARQEIPEAAYVDALIADLEQVTPLVWGRKIRSVFFGGGTPSIFSAEAIDKILSHVRMLTPLEYGAEVTLEANPGTVDIANFKGYRDAGVNRVSLGIQSFQPQYLKALGRIHDREQALAAAELALNTFDKVNLDVMYALPEQSLEDALQDAETACQIKPAHLSFYHLTLEPNTPFHRTPPSLPDDDTSATMQEEIEKILAANGYQHYETSGFAQLGQQCQHNLNYWTFGDYLGIGAGAHSKLSFHDKIIRQSRHKHPKRYLEAVPQGQVVDSEWQIGREDLAFEFMMNALRLVDGVEAGLFQQRTGLPLRAIQSQLLEAQQKGLLKQEGGVIAPTLQGQRFLNTLLEMFLPE</sequence>
<evidence type="ECO:0000256" key="7">
    <source>
        <dbReference type="ARBA" id="ARBA00023004"/>
    </source>
</evidence>
<evidence type="ECO:0000256" key="10">
    <source>
        <dbReference type="RuleBase" id="RU364116"/>
    </source>
</evidence>
<comment type="subcellular location">
    <subcellularLocation>
        <location evidence="10">Cytoplasm</location>
    </subcellularLocation>
</comment>
<keyword evidence="13" id="KW-1185">Reference proteome</keyword>
<evidence type="ECO:0000256" key="2">
    <source>
        <dbReference type="ARBA" id="ARBA00006100"/>
    </source>
</evidence>
<evidence type="ECO:0000259" key="11">
    <source>
        <dbReference type="PROSITE" id="PS51918"/>
    </source>
</evidence>
<dbReference type="InterPro" id="IPR013785">
    <property type="entry name" value="Aldolase_TIM"/>
</dbReference>
<feature type="domain" description="Radical SAM core" evidence="11">
    <location>
        <begin position="24"/>
        <end position="256"/>
    </location>
</feature>
<evidence type="ECO:0000256" key="1">
    <source>
        <dbReference type="ARBA" id="ARBA00001966"/>
    </source>
</evidence>
<dbReference type="SFLD" id="SFLDF00562">
    <property type="entry name" value="HemN-like__clustered_with_heat"/>
    <property type="match status" value="1"/>
</dbReference>
<evidence type="ECO:0000256" key="3">
    <source>
        <dbReference type="ARBA" id="ARBA00017228"/>
    </source>
</evidence>
<reference evidence="13" key="1">
    <citation type="submission" date="2016-10" db="EMBL/GenBank/DDBJ databases">
        <authorList>
            <person name="Varghese N."/>
            <person name="Submissions S."/>
        </authorList>
    </citation>
    <scope>NUCLEOTIDE SEQUENCE [LARGE SCALE GENOMIC DNA]</scope>
    <source>
        <strain evidence="13">CBMB127</strain>
    </source>
</reference>
<dbReference type="Pfam" id="PF06969">
    <property type="entry name" value="HemN_C"/>
    <property type="match status" value="1"/>
</dbReference>
<dbReference type="GO" id="GO:0006779">
    <property type="term" value="P:porphyrin-containing compound biosynthetic process"/>
    <property type="evidence" value="ECO:0007669"/>
    <property type="project" value="InterPro"/>
</dbReference>
<keyword evidence="8 10" id="KW-0411">Iron-sulfur</keyword>
<dbReference type="CDD" id="cd01335">
    <property type="entry name" value="Radical_SAM"/>
    <property type="match status" value="1"/>
</dbReference>
<dbReference type="Proteomes" id="UP000198629">
    <property type="component" value="Unassembled WGS sequence"/>
</dbReference>
<dbReference type="Gene3D" id="3.20.20.70">
    <property type="entry name" value="Aldolase class I"/>
    <property type="match status" value="1"/>
</dbReference>
<comment type="function">
    <text evidence="10">Probably acts as a heme chaperone, transferring heme to an unknown acceptor. Binds one molecule of heme per monomer, possibly covalently. Binds 1 [4Fe-4S] cluster. The cluster is coordinated with 3 cysteines and an exchangeable S-adenosyl-L-methionine.</text>
</comment>
<dbReference type="SMART" id="SM00729">
    <property type="entry name" value="Elp3"/>
    <property type="match status" value="1"/>
</dbReference>
<evidence type="ECO:0000313" key="13">
    <source>
        <dbReference type="Proteomes" id="UP000198629"/>
    </source>
</evidence>
<evidence type="ECO:0000256" key="4">
    <source>
        <dbReference type="ARBA" id="ARBA00022617"/>
    </source>
</evidence>
<dbReference type="OrthoDB" id="9808022at2"/>
<dbReference type="PANTHER" id="PTHR13932:SF5">
    <property type="entry name" value="RADICAL S-ADENOSYL METHIONINE DOMAIN-CONTAINING PROTEIN 1, MITOCHONDRIAL"/>
    <property type="match status" value="1"/>
</dbReference>
<comment type="cofactor">
    <cofactor evidence="1">
        <name>[4Fe-4S] cluster</name>
        <dbReference type="ChEBI" id="CHEBI:49883"/>
    </cofactor>
</comment>